<evidence type="ECO:0000313" key="4">
    <source>
        <dbReference type="Proteomes" id="UP000327044"/>
    </source>
</evidence>
<keyword evidence="4" id="KW-1185">Reference proteome</keyword>
<proteinExistence type="predicted"/>
<feature type="domain" description="GST C-terminal" evidence="2">
    <location>
        <begin position="71"/>
        <end position="194"/>
    </location>
</feature>
<protein>
    <submittedName>
        <fullName evidence="3">Uncharacterized protein</fullName>
    </submittedName>
</protein>
<dbReference type="PANTHER" id="PTHR43969:SF8">
    <property type="entry name" value="GLUTATHIONE S TRANSFERASE E13, ISOFORM A-RELATED"/>
    <property type="match status" value="1"/>
</dbReference>
<gene>
    <name evidence="3" type="ORF">PPYR_10337</name>
</gene>
<dbReference type="InterPro" id="IPR004046">
    <property type="entry name" value="GST_C"/>
</dbReference>
<feature type="domain" description="GST N-terminal" evidence="1">
    <location>
        <begin position="1"/>
        <end position="81"/>
    </location>
</feature>
<sequence length="207" mass="23244">MVLKLFYDDVCPTSRAVLLTVRALDLAIDLQEVNFFSKEQNSELIKLNPLERLPTLVDDELVISDGHAICAIKQASVVDEKLYFNSNVLLPRLDHLLFPILLFGVKEIPKEKLYALKEGYQILDTFLERGPFLLGETVTIADFCCVSSISTSSILLPVSSEMYPTLFKWYQKCKALPYYDKANGVGLNKADTLIQNKLGGAYCKIIS</sequence>
<dbReference type="InterPro" id="IPR036249">
    <property type="entry name" value="Thioredoxin-like_sf"/>
</dbReference>
<dbReference type="Gene3D" id="1.20.1050.10">
    <property type="match status" value="1"/>
</dbReference>
<dbReference type="PANTHER" id="PTHR43969">
    <property type="entry name" value="GLUTATHIONE S TRANSFERASE D10, ISOFORM A-RELATED"/>
    <property type="match status" value="1"/>
</dbReference>
<dbReference type="InterPro" id="IPR010987">
    <property type="entry name" value="Glutathione-S-Trfase_C-like"/>
</dbReference>
<dbReference type="GO" id="GO:0006749">
    <property type="term" value="P:glutathione metabolic process"/>
    <property type="evidence" value="ECO:0007669"/>
    <property type="project" value="TreeGrafter"/>
</dbReference>
<dbReference type="AlphaFoldDB" id="A0A5N4AG58"/>
<accession>A0A5N4AG58</accession>
<dbReference type="Proteomes" id="UP000327044">
    <property type="component" value="Unassembled WGS sequence"/>
</dbReference>
<dbReference type="SUPFAM" id="SSF52833">
    <property type="entry name" value="Thioredoxin-like"/>
    <property type="match status" value="1"/>
</dbReference>
<evidence type="ECO:0000259" key="2">
    <source>
        <dbReference type="PROSITE" id="PS50405"/>
    </source>
</evidence>
<comment type="caution">
    <text evidence="3">The sequence shown here is derived from an EMBL/GenBank/DDBJ whole genome shotgun (WGS) entry which is preliminary data.</text>
</comment>
<dbReference type="GO" id="GO:0004364">
    <property type="term" value="F:glutathione transferase activity"/>
    <property type="evidence" value="ECO:0007669"/>
    <property type="project" value="TreeGrafter"/>
</dbReference>
<dbReference type="Pfam" id="PF13417">
    <property type="entry name" value="GST_N_3"/>
    <property type="match status" value="1"/>
</dbReference>
<dbReference type="CDD" id="cd03177">
    <property type="entry name" value="GST_C_Delta_Epsilon"/>
    <property type="match status" value="1"/>
</dbReference>
<reference evidence="3 4" key="1">
    <citation type="journal article" date="2018" name="Elife">
        <title>Firefly genomes illuminate parallel origins of bioluminescence in beetles.</title>
        <authorList>
            <person name="Fallon T.R."/>
            <person name="Lower S.E."/>
            <person name="Chang C.H."/>
            <person name="Bessho-Uehara M."/>
            <person name="Martin G.J."/>
            <person name="Bewick A.J."/>
            <person name="Behringer M."/>
            <person name="Debat H.J."/>
            <person name="Wong I."/>
            <person name="Day J.C."/>
            <person name="Suvorov A."/>
            <person name="Silva C.J."/>
            <person name="Stanger-Hall K.F."/>
            <person name="Hall D.W."/>
            <person name="Schmitz R.J."/>
            <person name="Nelson D.R."/>
            <person name="Lewis S.M."/>
            <person name="Shigenobu S."/>
            <person name="Bybee S.M."/>
            <person name="Larracuente A.M."/>
            <person name="Oba Y."/>
            <person name="Weng J.K."/>
        </authorList>
    </citation>
    <scope>NUCLEOTIDE SEQUENCE [LARGE SCALE GENOMIC DNA]</scope>
    <source>
        <strain evidence="3">1611_PpyrPB1</strain>
        <tissue evidence="3">Whole body</tissue>
    </source>
</reference>
<dbReference type="SUPFAM" id="SSF47616">
    <property type="entry name" value="GST C-terminal domain-like"/>
    <property type="match status" value="1"/>
</dbReference>
<dbReference type="EMBL" id="VVIM01000007">
    <property type="protein sequence ID" value="KAB0796276.1"/>
    <property type="molecule type" value="Genomic_DNA"/>
</dbReference>
<evidence type="ECO:0000313" key="3">
    <source>
        <dbReference type="EMBL" id="KAB0796276.1"/>
    </source>
</evidence>
<organism evidence="3 4">
    <name type="scientific">Photinus pyralis</name>
    <name type="common">Common eastern firefly</name>
    <name type="synonym">Lampyris pyralis</name>
    <dbReference type="NCBI Taxonomy" id="7054"/>
    <lineage>
        <taxon>Eukaryota</taxon>
        <taxon>Metazoa</taxon>
        <taxon>Ecdysozoa</taxon>
        <taxon>Arthropoda</taxon>
        <taxon>Hexapoda</taxon>
        <taxon>Insecta</taxon>
        <taxon>Pterygota</taxon>
        <taxon>Neoptera</taxon>
        <taxon>Endopterygota</taxon>
        <taxon>Coleoptera</taxon>
        <taxon>Polyphaga</taxon>
        <taxon>Elateriformia</taxon>
        <taxon>Elateroidea</taxon>
        <taxon>Lampyridae</taxon>
        <taxon>Lampyrinae</taxon>
        <taxon>Photinus</taxon>
    </lineage>
</organism>
<dbReference type="Pfam" id="PF00043">
    <property type="entry name" value="GST_C"/>
    <property type="match status" value="1"/>
</dbReference>
<dbReference type="InParanoid" id="A0A5N4AG58"/>
<name>A0A5N4AG58_PHOPY</name>
<evidence type="ECO:0000259" key="1">
    <source>
        <dbReference type="PROSITE" id="PS50404"/>
    </source>
</evidence>
<dbReference type="InterPro" id="IPR036282">
    <property type="entry name" value="Glutathione-S-Trfase_C_sf"/>
</dbReference>
<dbReference type="PROSITE" id="PS50405">
    <property type="entry name" value="GST_CTER"/>
    <property type="match status" value="1"/>
</dbReference>
<dbReference type="Gene3D" id="3.40.30.10">
    <property type="entry name" value="Glutaredoxin"/>
    <property type="match status" value="1"/>
</dbReference>
<dbReference type="InterPro" id="IPR004045">
    <property type="entry name" value="Glutathione_S-Trfase_N"/>
</dbReference>
<dbReference type="PROSITE" id="PS50404">
    <property type="entry name" value="GST_NTER"/>
    <property type="match status" value="1"/>
</dbReference>
<dbReference type="FunFam" id="1.20.1050.10:FF:000007">
    <property type="entry name" value="Glutathione S-transferase 1-1"/>
    <property type="match status" value="1"/>
</dbReference>